<dbReference type="AlphaFoldDB" id="A0A9P8PJK6"/>
<feature type="region of interest" description="Disordered" evidence="1">
    <location>
        <begin position="159"/>
        <end position="197"/>
    </location>
</feature>
<comment type="caution">
    <text evidence="2">The sequence shown here is derived from an EMBL/GenBank/DDBJ whole genome shotgun (WGS) entry which is preliminary data.</text>
</comment>
<dbReference type="Proteomes" id="UP000788993">
    <property type="component" value="Unassembled WGS sequence"/>
</dbReference>
<evidence type="ECO:0000313" key="3">
    <source>
        <dbReference type="Proteomes" id="UP000788993"/>
    </source>
</evidence>
<feature type="region of interest" description="Disordered" evidence="1">
    <location>
        <begin position="237"/>
        <end position="291"/>
    </location>
</feature>
<evidence type="ECO:0000313" key="2">
    <source>
        <dbReference type="EMBL" id="KAH3672594.1"/>
    </source>
</evidence>
<reference evidence="2" key="1">
    <citation type="journal article" date="2021" name="Open Biol.">
        <title>Shared evolutionary footprints suggest mitochondrial oxidative damage underlies multiple complex I losses in fungi.</title>
        <authorList>
            <person name="Schikora-Tamarit M.A."/>
            <person name="Marcet-Houben M."/>
            <person name="Nosek J."/>
            <person name="Gabaldon T."/>
        </authorList>
    </citation>
    <scope>NUCLEOTIDE SEQUENCE</scope>
    <source>
        <strain evidence="2">NCAIM Y.01608</strain>
    </source>
</reference>
<feature type="compositionally biased region" description="Basic residues" evidence="1">
    <location>
        <begin position="256"/>
        <end position="265"/>
    </location>
</feature>
<accession>A0A9P8PJK6</accession>
<organism evidence="2 3">
    <name type="scientific">Ogataea polymorpha</name>
    <dbReference type="NCBI Taxonomy" id="460523"/>
    <lineage>
        <taxon>Eukaryota</taxon>
        <taxon>Fungi</taxon>
        <taxon>Dikarya</taxon>
        <taxon>Ascomycota</taxon>
        <taxon>Saccharomycotina</taxon>
        <taxon>Pichiomycetes</taxon>
        <taxon>Pichiales</taxon>
        <taxon>Pichiaceae</taxon>
        <taxon>Ogataea</taxon>
    </lineage>
</organism>
<feature type="compositionally biased region" description="Basic and acidic residues" evidence="1">
    <location>
        <begin position="184"/>
        <end position="197"/>
    </location>
</feature>
<evidence type="ECO:0000256" key="1">
    <source>
        <dbReference type="SAM" id="MobiDB-lite"/>
    </source>
</evidence>
<feature type="region of interest" description="Disordered" evidence="1">
    <location>
        <begin position="86"/>
        <end position="107"/>
    </location>
</feature>
<feature type="compositionally biased region" description="Basic and acidic residues" evidence="1">
    <location>
        <begin position="86"/>
        <end position="104"/>
    </location>
</feature>
<keyword evidence="3" id="KW-1185">Reference proteome</keyword>
<feature type="region of interest" description="Disordered" evidence="1">
    <location>
        <begin position="52"/>
        <end position="73"/>
    </location>
</feature>
<protein>
    <submittedName>
        <fullName evidence="2">Uncharacterized protein</fullName>
    </submittedName>
</protein>
<sequence>MGAWNVTPTPRPYSTCRPYLFDGAESAWSSVRMPTPTDASVCLEVHHQKLRKDHERAVHSGQLHHGNSHAVRGDDLERQQRLLSKEKVPDAEQNEQHASNDKQTNDGCRLPLKLVIAERDGQQNEHEPGNHGNSARIVYSLCFFQQAAGRGLGPEAVQKQGHNHGCKTQIDVKTPSPRAVAGEHAAENRADDRCRNEGDAHERHDHWLFVDRGHLGGYVHHTGLDSRATDTLHGAAANEHVHRRRQRTQKRAELKQKHRRKHHPPSAKNDGQSAPHLGCAPNTENKRRRDPCQLLERAELLRHLHEDREADCLVERHEKHAQHDGRNAHPELGAVEVLVCAFGAVSGVALVKLAFLAFQTFLAVLDLV</sequence>
<reference evidence="2" key="2">
    <citation type="submission" date="2021-01" db="EMBL/GenBank/DDBJ databases">
        <authorList>
            <person name="Schikora-Tamarit M.A."/>
        </authorList>
    </citation>
    <scope>NUCLEOTIDE SEQUENCE</scope>
    <source>
        <strain evidence="2">NCAIM Y.01608</strain>
    </source>
</reference>
<gene>
    <name evidence="2" type="ORF">OGATHE_002239</name>
</gene>
<proteinExistence type="predicted"/>
<dbReference type="EMBL" id="JAEUBD010000753">
    <property type="protein sequence ID" value="KAH3672594.1"/>
    <property type="molecule type" value="Genomic_DNA"/>
</dbReference>
<name>A0A9P8PJK6_9ASCO</name>